<dbReference type="InterPro" id="IPR002048">
    <property type="entry name" value="EF_hand_dom"/>
</dbReference>
<feature type="compositionally biased region" description="Low complexity" evidence="1">
    <location>
        <begin position="185"/>
        <end position="200"/>
    </location>
</feature>
<feature type="region of interest" description="Disordered" evidence="1">
    <location>
        <begin position="39"/>
        <end position="111"/>
    </location>
</feature>
<gene>
    <name evidence="3" type="ORF">ACIKP9_04530</name>
</gene>
<dbReference type="EMBL" id="JBIWXY010000001">
    <property type="protein sequence ID" value="MFJ5445487.1"/>
    <property type="molecule type" value="Genomic_DNA"/>
</dbReference>
<comment type="caution">
    <text evidence="3">The sequence shown here is derived from an EMBL/GenBank/DDBJ whole genome shotgun (WGS) entry which is preliminary data.</text>
</comment>
<evidence type="ECO:0000259" key="2">
    <source>
        <dbReference type="PROSITE" id="PS50222"/>
    </source>
</evidence>
<evidence type="ECO:0000256" key="1">
    <source>
        <dbReference type="SAM" id="MobiDB-lite"/>
    </source>
</evidence>
<dbReference type="InterPro" id="IPR018247">
    <property type="entry name" value="EF_Hand_1_Ca_BS"/>
</dbReference>
<dbReference type="InterPro" id="IPR011992">
    <property type="entry name" value="EF-hand-dom_pair"/>
</dbReference>
<feature type="compositionally biased region" description="Acidic residues" evidence="1">
    <location>
        <begin position="101"/>
        <end position="111"/>
    </location>
</feature>
<dbReference type="Pfam" id="PF13499">
    <property type="entry name" value="EF-hand_7"/>
    <property type="match status" value="1"/>
</dbReference>
<feature type="compositionally biased region" description="Polar residues" evidence="1">
    <location>
        <begin position="156"/>
        <end position="176"/>
    </location>
</feature>
<dbReference type="PROSITE" id="PS50222">
    <property type="entry name" value="EF_HAND_2"/>
    <property type="match status" value="1"/>
</dbReference>
<protein>
    <submittedName>
        <fullName evidence="3">EF-hand domain-containing protein</fullName>
    </submittedName>
</protein>
<organism evidence="3 4">
    <name type="scientific">Methylobacillus methanolivorans</name>
    <dbReference type="NCBI Taxonomy" id="1848927"/>
    <lineage>
        <taxon>Bacteria</taxon>
        <taxon>Pseudomonadati</taxon>
        <taxon>Pseudomonadota</taxon>
        <taxon>Betaproteobacteria</taxon>
        <taxon>Nitrosomonadales</taxon>
        <taxon>Methylophilaceae</taxon>
        <taxon>Methylobacillus</taxon>
    </lineage>
</organism>
<accession>A0ABW8GJC8</accession>
<name>A0ABW8GJC8_9PROT</name>
<feature type="compositionally biased region" description="Basic and acidic residues" evidence="1">
    <location>
        <begin position="140"/>
        <end position="154"/>
    </location>
</feature>
<dbReference type="Pfam" id="PF13202">
    <property type="entry name" value="EF-hand_5"/>
    <property type="match status" value="1"/>
</dbReference>
<dbReference type="Proteomes" id="UP001617669">
    <property type="component" value="Unassembled WGS sequence"/>
</dbReference>
<feature type="domain" description="EF-hand" evidence="2">
    <location>
        <begin position="44"/>
        <end position="79"/>
    </location>
</feature>
<keyword evidence="4" id="KW-1185">Reference proteome</keyword>
<feature type="compositionally biased region" description="Polar residues" evidence="1">
    <location>
        <begin position="67"/>
        <end position="89"/>
    </location>
</feature>
<dbReference type="RefSeq" id="WP_400879855.1">
    <property type="nucleotide sequence ID" value="NZ_JBIWXY010000001.1"/>
</dbReference>
<evidence type="ECO:0000313" key="3">
    <source>
        <dbReference type="EMBL" id="MFJ5445487.1"/>
    </source>
</evidence>
<proteinExistence type="predicted"/>
<dbReference type="PROSITE" id="PS00018">
    <property type="entry name" value="EF_HAND_1"/>
    <property type="match status" value="1"/>
</dbReference>
<sequence length="200" mass="21080">MISSISGSASQIASSIFGKLDTSNKGYIEQADLQSALSKINGNDDSSDTDELFSSLDSDSDGKLTESELSSGISNLLSELNSQFNNSRVQGGMPPPPPPQGEEDDEGYTQDELESIASSTNDSQLSSLMSTIAANFEAADTNKDGKVSAKEAMEYQRQNEGNQAKQPEDNSINRQIGQLIAAYGSSDDTSSTSNSLSLAA</sequence>
<dbReference type="SMART" id="SM00054">
    <property type="entry name" value="EFh"/>
    <property type="match status" value="3"/>
</dbReference>
<feature type="region of interest" description="Disordered" evidence="1">
    <location>
        <begin position="137"/>
        <end position="200"/>
    </location>
</feature>
<dbReference type="SUPFAM" id="SSF47473">
    <property type="entry name" value="EF-hand"/>
    <property type="match status" value="1"/>
</dbReference>
<dbReference type="Gene3D" id="1.10.238.10">
    <property type="entry name" value="EF-hand"/>
    <property type="match status" value="2"/>
</dbReference>
<reference evidence="3 4" key="1">
    <citation type="submission" date="2024-11" db="EMBL/GenBank/DDBJ databases">
        <authorList>
            <person name="Kaparullina E.N."/>
            <person name="Delegan Y.A."/>
            <person name="Doronina N.V."/>
        </authorList>
    </citation>
    <scope>NUCLEOTIDE SEQUENCE [LARGE SCALE GENOMIC DNA]</scope>
    <source>
        <strain evidence="3 4">7sh_L</strain>
    </source>
</reference>
<evidence type="ECO:0000313" key="4">
    <source>
        <dbReference type="Proteomes" id="UP001617669"/>
    </source>
</evidence>
<dbReference type="CDD" id="cd00051">
    <property type="entry name" value="EFh"/>
    <property type="match status" value="1"/>
</dbReference>